<evidence type="ECO:0000259" key="2">
    <source>
        <dbReference type="PROSITE" id="PS50279"/>
    </source>
</evidence>
<feature type="domain" description="BPTI/Kunitz inhibitor" evidence="2">
    <location>
        <begin position="323"/>
        <end position="375"/>
    </location>
</feature>
<dbReference type="WBParaSite" id="ACRNAN_Path_67.g235.t3">
    <property type="protein sequence ID" value="ACRNAN_Path_67.g235.t3"/>
    <property type="gene ID" value="ACRNAN_Path_67.g235"/>
</dbReference>
<dbReference type="PANTHER" id="PTHR46339">
    <property type="entry name" value="PROTEIN CBG15282-RELATED"/>
    <property type="match status" value="1"/>
</dbReference>
<dbReference type="Pfam" id="PF00014">
    <property type="entry name" value="Kunitz_BPTI"/>
    <property type="match status" value="7"/>
</dbReference>
<organism evidence="3 4">
    <name type="scientific">Acrobeloides nanus</name>
    <dbReference type="NCBI Taxonomy" id="290746"/>
    <lineage>
        <taxon>Eukaryota</taxon>
        <taxon>Metazoa</taxon>
        <taxon>Ecdysozoa</taxon>
        <taxon>Nematoda</taxon>
        <taxon>Chromadorea</taxon>
        <taxon>Rhabditida</taxon>
        <taxon>Tylenchina</taxon>
        <taxon>Cephalobomorpha</taxon>
        <taxon>Cephaloboidea</taxon>
        <taxon>Cephalobidae</taxon>
        <taxon>Acrobeloides</taxon>
    </lineage>
</organism>
<dbReference type="InterPro" id="IPR053014">
    <property type="entry name" value="Cuticle_assoc_divergent"/>
</dbReference>
<feature type="domain" description="BPTI/Kunitz inhibitor" evidence="2">
    <location>
        <begin position="591"/>
        <end position="643"/>
    </location>
</feature>
<dbReference type="PRINTS" id="PR00759">
    <property type="entry name" value="BASICPTASE"/>
</dbReference>
<dbReference type="InterPro" id="IPR028150">
    <property type="entry name" value="Lustrin_cystein"/>
</dbReference>
<dbReference type="CDD" id="cd00109">
    <property type="entry name" value="Kunitz-type"/>
    <property type="match status" value="5"/>
</dbReference>
<dbReference type="CDD" id="cd22593">
    <property type="entry name" value="Kunitz_conkunitzin"/>
    <property type="match status" value="2"/>
</dbReference>
<proteinExistence type="predicted"/>
<dbReference type="Pfam" id="PF14625">
    <property type="entry name" value="Lustrin_cystein"/>
    <property type="match status" value="10"/>
</dbReference>
<feature type="domain" description="BPTI/Kunitz inhibitor" evidence="2">
    <location>
        <begin position="811"/>
        <end position="861"/>
    </location>
</feature>
<dbReference type="InterPro" id="IPR036880">
    <property type="entry name" value="Kunitz_BPTI_sf"/>
</dbReference>
<sequence length="1739" mass="192103">MRLRFKYGGAHWTRLKFLPLVLCFLTVCRRVGSECVEGNFCRECNLLQSGEPCFAEGKRESHFFCDTITNRIRLDPTSYFECIDGITRVIRCAENREFYIESQQCEEISVRQKTRKRSTNSTSSTGGSRTGDICNFNTDCQSGMFCGSGVCSCLSDFVAISGYCWPKVNPGESGCIEDLQCEAVWPAARCSLAGMCECPPKTVPSRTRDGTQCVTSAVPPACPLPESNNPDVPSPATILANPKSHPLAQNTYMPVLCTSMSNEVRNSHGGDGSTWCVYPDGESDIYIADIYNCVPHPQVNPQFFPEYSKSVDGICCHTRAFVCIQPLEPGDEPSLPRWWFNSITGTCSQFLWDPNQSENVSPNNFRTIEHCESYCRDTCKRGPIQFSESKWSLMDDSPVVNCVHSTGSCAPEYQCTLIGSQQTCCPTVAHICSPYGGRNLAYTPVENYDRGAFIAGGRTVTRYYYDADQARCMNFLYDGLGNYNNFLTKQDCENFCAKYVPSPATILANPKSHPLAQNTYMPVLCTSMSNEVRNSHGGDGSTWCVYPDGESDIYIADIYNCVPHPQVNPQFFPEYSKSVDGICCHTRAFVCIQPLEPGDEPSLPRWWFNSITGTCSQFLWDPNQSENVSPNNFRTIEHCESYCRDTCKRGPIQFSESKWSLMDDAPVVNCVHSTGSCAPEYQCTLIGSQQTCCPTVAHICSPYGGRNLAYTPVENYDRGAFIAGGRTVTRYYYDADQARCMNFLYDGLGNYNNFLTKQDCENFCAKLVCEYGNPLRIGEDWQRCETNMDCPSSHQCEPLHKVCCPTAQSICTQPKRLGDCTSSVRRYWYNSATRQCELFQYTGCQGNDNNFDSLLTCQQKCRGVALEPKCTQGKAHKDANGNFYACSTKGDGKSCPPNYQCFFDGASNGCCPTKSYTCSLSPDKGVQCGAGRSFRYYFNSNKQTCESFQYEGCDGNSNNFQSLEDCQDYCGVGGCPFGGQPLRDVASNQLVMCSEASKCPPTHDCVTININGNVVYRCCPTKAHICSLPPQQGNQCSKMSITRYYFNIVIKECAQFSFNGCNGNLNNFNTLEQCSNFCSSAACNPGEVTYKDINTKKVIECSPAMVNSCPTDYVCKYDPLSTKHACCGTPPTDVCPEGERAFINAIDESVKECAINLAGACPTGFLCRFSPNHNRYYCCASKSGNVCPDGKALYRVSKTLEPNRCTLNSASNTCPDGYSCQSRAHNVLQGYCCTAQNVCKGGGEFYIDDRSKMPKICTPGAFITCPVGYRCQKAINSVNGYCCKGEITAVTEGCPPGEYAYTQQKVVVRCDPFNPENLGCPEQYSCQYAISHQRYQCCGKEPYEEEEVVALEHGCPAGQVAFLAKMNGSPQACTSSSSNSCPFGYFCQFSDKNKQFQCCAHKSGCPGNSVSFVDITGNPKECKAGIHGQCAVGYSCQRTREGRYHCFGYSCQRTREGRYHCCSIDRDQLNLMPNLPMTKTTHLPALLITPALVKSANSSISIERKPVKCHLPNEIYINGICRPRKLGDACMLTEQCPATSVCLSLICACPRGAREVNGECVPIGTTQVKNASGAQTEPISNSKSGNCKPAEVEYNGQCLKLSHIGGNCEISKQCINSGECVRKKCRCPAHTAGYKGKCVANICGINKSSEPQLMFDSMAVRCVNSPCKSPYKCMYSSTISDYVCSMPRWITAVDVSRDKTTLYLLESKGMSQAIQMHQRDVLSAKQLSKRFCVEMCRWV</sequence>
<dbReference type="PROSITE" id="PS50279">
    <property type="entry name" value="BPTI_KUNITZ_2"/>
    <property type="match status" value="7"/>
</dbReference>
<evidence type="ECO:0000313" key="3">
    <source>
        <dbReference type="Proteomes" id="UP000887540"/>
    </source>
</evidence>
<dbReference type="InterPro" id="IPR002223">
    <property type="entry name" value="Kunitz_BPTI"/>
</dbReference>
<keyword evidence="1" id="KW-0732">Signal</keyword>
<keyword evidence="3" id="KW-1185">Reference proteome</keyword>
<feature type="signal peptide" evidence="1">
    <location>
        <begin position="1"/>
        <end position="33"/>
    </location>
</feature>
<dbReference type="InterPro" id="IPR020901">
    <property type="entry name" value="Prtase_inh_Kunz-CS"/>
</dbReference>
<feature type="domain" description="BPTI/Kunitz inhibitor" evidence="2">
    <location>
        <begin position="1026"/>
        <end position="1078"/>
    </location>
</feature>
<accession>A0A914CA68</accession>
<dbReference type="Pfam" id="PF01683">
    <property type="entry name" value="EB"/>
    <property type="match status" value="3"/>
</dbReference>
<dbReference type="InterPro" id="IPR006149">
    <property type="entry name" value="EB_dom"/>
</dbReference>
<feature type="chain" id="PRO_5037839747" evidence="1">
    <location>
        <begin position="34"/>
        <end position="1739"/>
    </location>
</feature>
<reference evidence="4" key="1">
    <citation type="submission" date="2022-11" db="UniProtKB">
        <authorList>
            <consortium name="WormBaseParasite"/>
        </authorList>
    </citation>
    <scope>IDENTIFICATION</scope>
</reference>
<dbReference type="SUPFAM" id="SSF57362">
    <property type="entry name" value="BPTI-like"/>
    <property type="match status" value="7"/>
</dbReference>
<dbReference type="Proteomes" id="UP000887540">
    <property type="component" value="Unplaced"/>
</dbReference>
<feature type="domain" description="BPTI/Kunitz inhibitor" evidence="2">
    <location>
        <begin position="918"/>
        <end position="970"/>
    </location>
</feature>
<evidence type="ECO:0000313" key="4">
    <source>
        <dbReference type="WBParaSite" id="ACRNAN_Path_67.g235.t3"/>
    </source>
</evidence>
<dbReference type="PROSITE" id="PS00280">
    <property type="entry name" value="BPTI_KUNITZ_1"/>
    <property type="match status" value="3"/>
</dbReference>
<dbReference type="SMART" id="SM00289">
    <property type="entry name" value="WR1"/>
    <property type="match status" value="15"/>
</dbReference>
<dbReference type="PANTHER" id="PTHR46339:SF4">
    <property type="entry name" value="BPTI_KUNITZ INHIBITOR DOMAIN-CONTAINING PROTEIN"/>
    <property type="match status" value="1"/>
</dbReference>
<dbReference type="InterPro" id="IPR006150">
    <property type="entry name" value="Cys_repeat_1"/>
</dbReference>
<name>A0A914CA68_9BILA</name>
<evidence type="ECO:0000256" key="1">
    <source>
        <dbReference type="SAM" id="SignalP"/>
    </source>
</evidence>
<dbReference type="Gene3D" id="4.10.410.10">
    <property type="entry name" value="Pancreatic trypsin inhibitor Kunitz domain"/>
    <property type="match status" value="7"/>
</dbReference>
<dbReference type="SMART" id="SM00131">
    <property type="entry name" value="KU"/>
    <property type="match status" value="7"/>
</dbReference>
<protein>
    <submittedName>
        <fullName evidence="4">BPTI/Kunitz inhibitor domain-containing protein</fullName>
    </submittedName>
</protein>
<feature type="domain" description="BPTI/Kunitz inhibitor" evidence="2">
    <location>
        <begin position="717"/>
        <end position="764"/>
    </location>
</feature>
<dbReference type="GO" id="GO:0004867">
    <property type="term" value="F:serine-type endopeptidase inhibitor activity"/>
    <property type="evidence" value="ECO:0007669"/>
    <property type="project" value="InterPro"/>
</dbReference>
<feature type="domain" description="BPTI/Kunitz inhibitor" evidence="2">
    <location>
        <begin position="449"/>
        <end position="496"/>
    </location>
</feature>